<dbReference type="Proteomes" id="UP001550348">
    <property type="component" value="Unassembled WGS sequence"/>
</dbReference>
<name>A0ABV2VK77_9ACTN</name>
<dbReference type="EMBL" id="JBEXRX010000029">
    <property type="protein sequence ID" value="MEU0152804.1"/>
    <property type="molecule type" value="Genomic_DNA"/>
</dbReference>
<evidence type="ECO:0000313" key="1">
    <source>
        <dbReference type="EMBL" id="MEU0152804.1"/>
    </source>
</evidence>
<sequence>MIRWGGDTDKTRIHAKNVAGWRHLLTLLDRGYLAEEDLGSARITCRAAADVDACWPVRRDGRSGVDRHQVRGALLAAGLSPDAFELEDVHEHVPVPADFWFLRHAAGGGWEIGLYERGVRDVREHFDTEEEACAGLYHALTGRPAP</sequence>
<proteinExistence type="predicted"/>
<evidence type="ECO:0000313" key="2">
    <source>
        <dbReference type="Proteomes" id="UP001550348"/>
    </source>
</evidence>
<reference evidence="1 2" key="1">
    <citation type="submission" date="2024-06" db="EMBL/GenBank/DDBJ databases">
        <title>The Natural Products Discovery Center: Release of the First 8490 Sequenced Strains for Exploring Actinobacteria Biosynthetic Diversity.</title>
        <authorList>
            <person name="Kalkreuter E."/>
            <person name="Kautsar S.A."/>
            <person name="Yang D."/>
            <person name="Bader C.D."/>
            <person name="Teijaro C.N."/>
            <person name="Fluegel L."/>
            <person name="Davis C.M."/>
            <person name="Simpson J.R."/>
            <person name="Lauterbach L."/>
            <person name="Steele A.D."/>
            <person name="Gui C."/>
            <person name="Meng S."/>
            <person name="Li G."/>
            <person name="Viehrig K."/>
            <person name="Ye F."/>
            <person name="Su P."/>
            <person name="Kiefer A.F."/>
            <person name="Nichols A."/>
            <person name="Cepeda A.J."/>
            <person name="Yan W."/>
            <person name="Fan B."/>
            <person name="Jiang Y."/>
            <person name="Adhikari A."/>
            <person name="Zheng C.-J."/>
            <person name="Schuster L."/>
            <person name="Cowan T.M."/>
            <person name="Smanski M.J."/>
            <person name="Chevrette M.G."/>
            <person name="De Carvalho L.P.S."/>
            <person name="Shen B."/>
        </authorList>
    </citation>
    <scope>NUCLEOTIDE SEQUENCE [LARGE SCALE GENOMIC DNA]</scope>
    <source>
        <strain evidence="1 2">NPDC006286</strain>
    </source>
</reference>
<gene>
    <name evidence="1" type="ORF">ABZ071_12915</name>
</gene>
<keyword evidence="2" id="KW-1185">Reference proteome</keyword>
<accession>A0ABV2VK77</accession>
<organism evidence="1 2">
    <name type="scientific">Micromonospora fulviviridis</name>
    <dbReference type="NCBI Taxonomy" id="47860"/>
    <lineage>
        <taxon>Bacteria</taxon>
        <taxon>Bacillati</taxon>
        <taxon>Actinomycetota</taxon>
        <taxon>Actinomycetes</taxon>
        <taxon>Micromonosporales</taxon>
        <taxon>Micromonosporaceae</taxon>
        <taxon>Micromonospora</taxon>
    </lineage>
</organism>
<comment type="caution">
    <text evidence="1">The sequence shown here is derived from an EMBL/GenBank/DDBJ whole genome shotgun (WGS) entry which is preliminary data.</text>
</comment>
<protein>
    <recommendedName>
        <fullName evidence="3">Aminoglycoside phosphotransferase</fullName>
    </recommendedName>
</protein>
<evidence type="ECO:0008006" key="3">
    <source>
        <dbReference type="Google" id="ProtNLM"/>
    </source>
</evidence>
<dbReference type="RefSeq" id="WP_355664688.1">
    <property type="nucleotide sequence ID" value="NZ_JBEXRX010000029.1"/>
</dbReference>